<dbReference type="GO" id="GO:0080019">
    <property type="term" value="F:alcohol-forming very long-chain fatty acyl-CoA reductase activity"/>
    <property type="evidence" value="ECO:0007669"/>
    <property type="project" value="InterPro"/>
</dbReference>
<dbReference type="EMBL" id="JAGYWB010000015">
    <property type="protein sequence ID" value="KAI0497169.1"/>
    <property type="molecule type" value="Genomic_DNA"/>
</dbReference>
<dbReference type="SMR" id="A0A8T3AL76"/>
<keyword evidence="5" id="KW-0175">Coiled coil</keyword>
<feature type="domain" description="Fatty acyl-CoA reductase C-terminal" evidence="6">
    <location>
        <begin position="397"/>
        <end position="490"/>
    </location>
</feature>
<dbReference type="CDD" id="cd05236">
    <property type="entry name" value="FAR-N_SDR_e"/>
    <property type="match status" value="1"/>
</dbReference>
<dbReference type="InterPro" id="IPR033640">
    <property type="entry name" value="FAR_C"/>
</dbReference>
<evidence type="ECO:0000256" key="4">
    <source>
        <dbReference type="RuleBase" id="RU363097"/>
    </source>
</evidence>
<evidence type="ECO:0000313" key="9">
    <source>
        <dbReference type="Proteomes" id="UP000829196"/>
    </source>
</evidence>
<evidence type="ECO:0000259" key="6">
    <source>
        <dbReference type="Pfam" id="PF03015"/>
    </source>
</evidence>
<organism evidence="8 9">
    <name type="scientific">Dendrobium nobile</name>
    <name type="common">Orchid</name>
    <dbReference type="NCBI Taxonomy" id="94219"/>
    <lineage>
        <taxon>Eukaryota</taxon>
        <taxon>Viridiplantae</taxon>
        <taxon>Streptophyta</taxon>
        <taxon>Embryophyta</taxon>
        <taxon>Tracheophyta</taxon>
        <taxon>Spermatophyta</taxon>
        <taxon>Magnoliopsida</taxon>
        <taxon>Liliopsida</taxon>
        <taxon>Asparagales</taxon>
        <taxon>Orchidaceae</taxon>
        <taxon>Epidendroideae</taxon>
        <taxon>Malaxideae</taxon>
        <taxon>Dendrobiinae</taxon>
        <taxon>Dendrobium</taxon>
    </lineage>
</organism>
<evidence type="ECO:0000256" key="1">
    <source>
        <dbReference type="ARBA" id="ARBA00005928"/>
    </source>
</evidence>
<accession>A0A8T3AL76</accession>
<evidence type="ECO:0000256" key="3">
    <source>
        <dbReference type="ARBA" id="ARBA00023098"/>
    </source>
</evidence>
<keyword evidence="4" id="KW-0560">Oxidoreductase</keyword>
<feature type="domain" description="Thioester reductase (TE)" evidence="7">
    <location>
        <begin position="19"/>
        <end position="320"/>
    </location>
</feature>
<dbReference type="Pfam" id="PF03015">
    <property type="entry name" value="Sterile"/>
    <property type="match status" value="1"/>
</dbReference>
<dbReference type="PANTHER" id="PTHR11011:SF99">
    <property type="entry name" value="FATTY ACYL-COA REDUCTASE 3"/>
    <property type="match status" value="1"/>
</dbReference>
<keyword evidence="2 4" id="KW-0444">Lipid biosynthesis</keyword>
<dbReference type="Proteomes" id="UP000829196">
    <property type="component" value="Unassembled WGS sequence"/>
</dbReference>
<reference evidence="8" key="1">
    <citation type="journal article" date="2022" name="Front. Genet.">
        <title>Chromosome-Scale Assembly of the Dendrobium nobile Genome Provides Insights Into the Molecular Mechanism of the Biosynthesis of the Medicinal Active Ingredient of Dendrobium.</title>
        <authorList>
            <person name="Xu Q."/>
            <person name="Niu S.-C."/>
            <person name="Li K.-L."/>
            <person name="Zheng P.-J."/>
            <person name="Zhang X.-J."/>
            <person name="Jia Y."/>
            <person name="Liu Y."/>
            <person name="Niu Y.-X."/>
            <person name="Yu L.-H."/>
            <person name="Chen D.-F."/>
            <person name="Zhang G.-Q."/>
        </authorList>
    </citation>
    <scope>NUCLEOTIDE SEQUENCE</scope>
    <source>
        <tissue evidence="8">Leaf</tissue>
    </source>
</reference>
<dbReference type="GO" id="GO:0010345">
    <property type="term" value="P:suberin biosynthetic process"/>
    <property type="evidence" value="ECO:0007669"/>
    <property type="project" value="TreeGrafter"/>
</dbReference>
<proteinExistence type="inferred from homology"/>
<comment type="caution">
    <text evidence="8">The sequence shown here is derived from an EMBL/GenBank/DDBJ whole genome shotgun (WGS) entry which is preliminary data.</text>
</comment>
<dbReference type="InterPro" id="IPR013120">
    <property type="entry name" value="FAR_NAD-bd"/>
</dbReference>
<gene>
    <name evidence="8" type="ORF">KFK09_020391</name>
</gene>
<dbReference type="InterPro" id="IPR026055">
    <property type="entry name" value="FAR"/>
</dbReference>
<dbReference type="CDD" id="cd09071">
    <property type="entry name" value="FAR_C"/>
    <property type="match status" value="1"/>
</dbReference>
<dbReference type="SUPFAM" id="SSF51735">
    <property type="entry name" value="NAD(P)-binding Rossmann-fold domains"/>
    <property type="match status" value="1"/>
</dbReference>
<comment type="function">
    <text evidence="4">Catalyzes the reduction of fatty acyl-CoA to fatty alcohols.</text>
</comment>
<keyword evidence="3 4" id="KW-0443">Lipid metabolism</keyword>
<keyword evidence="9" id="KW-1185">Reference proteome</keyword>
<dbReference type="Gene3D" id="3.40.50.720">
    <property type="entry name" value="NAD(P)-binding Rossmann-like Domain"/>
    <property type="match status" value="1"/>
</dbReference>
<name>A0A8T3AL76_DENNO</name>
<dbReference type="EC" id="1.2.1.84" evidence="4"/>
<dbReference type="AlphaFoldDB" id="A0A8T3AL76"/>
<evidence type="ECO:0000259" key="7">
    <source>
        <dbReference type="Pfam" id="PF07993"/>
    </source>
</evidence>
<dbReference type="GO" id="GO:0035336">
    <property type="term" value="P:long-chain fatty-acyl-CoA metabolic process"/>
    <property type="evidence" value="ECO:0007669"/>
    <property type="project" value="TreeGrafter"/>
</dbReference>
<sequence>MAMEIGNIVEFLKDKSILISGSTGFLAKIFVEKVLRVQPSVKKLFLIVRARDASSAEQRFQNEVINKDLFQVLREKHGKEFDSFISNKISPIAGDIAEENLGIKDYNIREYLWKEIDIVVNVAATTNFYERYDVALGINVMGAKNVLDFAKQCTKIKMLLHVSTAYVAGVQEGIITEKPFNFGEALKPDLKVDIGEELRLLEETKNQIQDEKKTKEAEKEAMKELGIKRARIHGWPNTYVFTKAMGEMLLGHMRGDLPLVIIRPTIITSIYKDPLPGWIEGARTIDSIIVGYVKGNISSFLGDPQMSMDLIPGDMVVNAMIASIAAHSNQHSQFIYQVSSSVRNPVKYSTLLQSGYQYFKKNPRTTSDGKTIKTTTIHVMKTMSDFKRYMFLRYRLPLEGFRLLNLACCCLFNQRFKQLWRKYKFVMRLAELYAPYAFFKGCFDDTKLEKLRMTTRDSMETILFDFDPKHIEWEDYFSNIHIPGVLKHVCN</sequence>
<evidence type="ECO:0000256" key="5">
    <source>
        <dbReference type="SAM" id="Coils"/>
    </source>
</evidence>
<protein>
    <recommendedName>
        <fullName evidence="4">Fatty acyl-CoA reductase</fullName>
        <ecNumber evidence="4">1.2.1.84</ecNumber>
    </recommendedName>
</protein>
<comment type="catalytic activity">
    <reaction evidence="4">
        <text>a long-chain fatty acyl-CoA + 2 NADPH + 2 H(+) = a long-chain primary fatty alcohol + 2 NADP(+) + CoA</text>
        <dbReference type="Rhea" id="RHEA:52716"/>
        <dbReference type="ChEBI" id="CHEBI:15378"/>
        <dbReference type="ChEBI" id="CHEBI:57287"/>
        <dbReference type="ChEBI" id="CHEBI:57783"/>
        <dbReference type="ChEBI" id="CHEBI:58349"/>
        <dbReference type="ChEBI" id="CHEBI:77396"/>
        <dbReference type="ChEBI" id="CHEBI:83139"/>
        <dbReference type="EC" id="1.2.1.84"/>
    </reaction>
</comment>
<dbReference type="PANTHER" id="PTHR11011">
    <property type="entry name" value="MALE STERILITY PROTEIN 2-RELATED"/>
    <property type="match status" value="1"/>
</dbReference>
<evidence type="ECO:0000313" key="8">
    <source>
        <dbReference type="EMBL" id="KAI0497169.1"/>
    </source>
</evidence>
<dbReference type="GO" id="GO:0102965">
    <property type="term" value="F:alcohol-forming long-chain fatty acyl-CoA reductase activity"/>
    <property type="evidence" value="ECO:0007669"/>
    <property type="project" value="UniProtKB-EC"/>
</dbReference>
<dbReference type="OrthoDB" id="429813at2759"/>
<evidence type="ECO:0000256" key="2">
    <source>
        <dbReference type="ARBA" id="ARBA00022516"/>
    </source>
</evidence>
<comment type="similarity">
    <text evidence="1 4">Belongs to the fatty acyl-CoA reductase family.</text>
</comment>
<dbReference type="Pfam" id="PF07993">
    <property type="entry name" value="NAD_binding_4"/>
    <property type="match status" value="1"/>
</dbReference>
<keyword evidence="4" id="KW-0521">NADP</keyword>
<feature type="coiled-coil region" evidence="5">
    <location>
        <begin position="191"/>
        <end position="228"/>
    </location>
</feature>
<dbReference type="InterPro" id="IPR036291">
    <property type="entry name" value="NAD(P)-bd_dom_sf"/>
</dbReference>